<dbReference type="Pfam" id="PF04077">
    <property type="entry name" value="DsrH"/>
    <property type="match status" value="1"/>
</dbReference>
<dbReference type="NCBIfam" id="TIGR03011">
    <property type="entry name" value="sulf_tusB_dsrH"/>
    <property type="match status" value="1"/>
</dbReference>
<dbReference type="Gene3D" id="3.40.1260.10">
    <property type="entry name" value="DsrEFH-like"/>
    <property type="match status" value="1"/>
</dbReference>
<dbReference type="InterPro" id="IPR007215">
    <property type="entry name" value="Sulphur_relay_TusB/DsrH"/>
</dbReference>
<evidence type="ECO:0000313" key="1">
    <source>
        <dbReference type="EMBL" id="MFD0981118.1"/>
    </source>
</evidence>
<dbReference type="InterPro" id="IPR027396">
    <property type="entry name" value="DsrEFH-like"/>
</dbReference>
<gene>
    <name evidence="1" type="primary">tusB</name>
    <name evidence="1" type="ORF">ACFQ2S_15865</name>
</gene>
<keyword evidence="2" id="KW-1185">Reference proteome</keyword>
<protein>
    <submittedName>
        <fullName evidence="1">Sulfurtransferase complex subunit TusB</fullName>
    </submittedName>
</protein>
<evidence type="ECO:0000313" key="2">
    <source>
        <dbReference type="Proteomes" id="UP001597108"/>
    </source>
</evidence>
<reference evidence="2" key="1">
    <citation type="journal article" date="2019" name="Int. J. Syst. Evol. Microbiol.">
        <title>The Global Catalogue of Microorganisms (GCM) 10K type strain sequencing project: providing services to taxonomists for standard genome sequencing and annotation.</title>
        <authorList>
            <consortium name="The Broad Institute Genomics Platform"/>
            <consortium name="The Broad Institute Genome Sequencing Center for Infectious Disease"/>
            <person name="Wu L."/>
            <person name="Ma J."/>
        </authorList>
    </citation>
    <scope>NUCLEOTIDE SEQUENCE [LARGE SCALE GENOMIC DNA]</scope>
    <source>
        <strain evidence="2">CCUG 60524</strain>
    </source>
</reference>
<comment type="caution">
    <text evidence="1">The sequence shown here is derived from an EMBL/GenBank/DDBJ whole genome shotgun (WGS) entry which is preliminary data.</text>
</comment>
<name>A0ABW3ITN4_9RHOB</name>
<dbReference type="Proteomes" id="UP001597108">
    <property type="component" value="Unassembled WGS sequence"/>
</dbReference>
<dbReference type="PANTHER" id="PTHR37526:SF1">
    <property type="entry name" value="PROTEIN TUSB"/>
    <property type="match status" value="1"/>
</dbReference>
<sequence>MSTLHTVNKSPFGDSAFNSCLAHCKPGDAVLLIEDGVYGAVAGSAVAANVEARAGDVNFYVLDGDAKARGLAAGKLIQQVKPVGYDAFVDLVAEHDRTQSWL</sequence>
<dbReference type="RefSeq" id="WP_386075915.1">
    <property type="nucleotide sequence ID" value="NZ_JBHTJT010000032.1"/>
</dbReference>
<dbReference type="EMBL" id="JBHTJT010000032">
    <property type="protein sequence ID" value="MFD0981118.1"/>
    <property type="molecule type" value="Genomic_DNA"/>
</dbReference>
<dbReference type="PANTHER" id="PTHR37526">
    <property type="entry name" value="PROTEIN TUSB"/>
    <property type="match status" value="1"/>
</dbReference>
<organism evidence="1 2">
    <name type="scientific">Tropicimonas aquimaris</name>
    <dbReference type="NCBI Taxonomy" id="914152"/>
    <lineage>
        <taxon>Bacteria</taxon>
        <taxon>Pseudomonadati</taxon>
        <taxon>Pseudomonadota</taxon>
        <taxon>Alphaproteobacteria</taxon>
        <taxon>Rhodobacterales</taxon>
        <taxon>Roseobacteraceae</taxon>
        <taxon>Tropicimonas</taxon>
    </lineage>
</organism>
<accession>A0ABW3ITN4</accession>
<proteinExistence type="predicted"/>
<dbReference type="SUPFAM" id="SSF75169">
    <property type="entry name" value="DsrEFH-like"/>
    <property type="match status" value="1"/>
</dbReference>